<proteinExistence type="inferred from homology"/>
<dbReference type="PANTHER" id="PTHR43669:SF3">
    <property type="entry name" value="ALCOHOL DEHYDROGENASE, PUTATIVE (AFU_ORTHOLOGUE AFUA_3G03445)-RELATED"/>
    <property type="match status" value="1"/>
</dbReference>
<dbReference type="GO" id="GO:0016491">
    <property type="term" value="F:oxidoreductase activity"/>
    <property type="evidence" value="ECO:0007669"/>
    <property type="project" value="UniProtKB-KW"/>
</dbReference>
<organism evidence="3 4">
    <name type="scientific">Sinorhizobium americanum</name>
    <dbReference type="NCBI Taxonomy" id="194963"/>
    <lineage>
        <taxon>Bacteria</taxon>
        <taxon>Pseudomonadati</taxon>
        <taxon>Pseudomonadota</taxon>
        <taxon>Alphaproteobacteria</taxon>
        <taxon>Hyphomicrobiales</taxon>
        <taxon>Rhizobiaceae</taxon>
        <taxon>Sinorhizobium/Ensifer group</taxon>
        <taxon>Sinorhizobium</taxon>
    </lineage>
</organism>
<protein>
    <submittedName>
        <fullName evidence="3">Short-subunit dehydrogenase</fullName>
    </submittedName>
</protein>
<sequence length="217" mass="23175">MKTFLSIGTGLGVGMGTAERFATESFRLVLSARDEQKTEALAEGLRSKGHDVHMRSVDASDANGVAALVASVHDEFGGIDVIHYNAANIRRATLEAQPLESFMSDLAVNIAGAMAATREAARNMKPKKSGTILLTGGGFALLPHPEYISISVGKAGMRALAQGLFDEYKQHGVHIASVTVTGFVSPDTPQISAIADQFWQLHLQPIDAWTVEAIYQP</sequence>
<dbReference type="PANTHER" id="PTHR43669">
    <property type="entry name" value="5-KETO-D-GLUCONATE 5-REDUCTASE"/>
    <property type="match status" value="1"/>
</dbReference>
<name>A0A4R2BYR6_9HYPH</name>
<keyword evidence="2" id="KW-0560">Oxidoreductase</keyword>
<evidence type="ECO:0000313" key="4">
    <source>
        <dbReference type="Proteomes" id="UP000295043"/>
    </source>
</evidence>
<dbReference type="InterPro" id="IPR002347">
    <property type="entry name" value="SDR_fam"/>
</dbReference>
<evidence type="ECO:0000256" key="1">
    <source>
        <dbReference type="ARBA" id="ARBA00006484"/>
    </source>
</evidence>
<evidence type="ECO:0000313" key="3">
    <source>
        <dbReference type="EMBL" id="TCN31369.1"/>
    </source>
</evidence>
<gene>
    <name evidence="3" type="ORF">EV184_106142</name>
</gene>
<comment type="caution">
    <text evidence="3">The sequence shown here is derived from an EMBL/GenBank/DDBJ whole genome shotgun (WGS) entry which is preliminary data.</text>
</comment>
<comment type="similarity">
    <text evidence="1">Belongs to the short-chain dehydrogenases/reductases (SDR) family.</text>
</comment>
<dbReference type="InterPro" id="IPR036291">
    <property type="entry name" value="NAD(P)-bd_dom_sf"/>
</dbReference>
<dbReference type="RefSeq" id="WP_132074568.1">
    <property type="nucleotide sequence ID" value="NZ_SLVU01000006.1"/>
</dbReference>
<dbReference type="AlphaFoldDB" id="A0A4R2BYR6"/>
<dbReference type="Proteomes" id="UP000295043">
    <property type="component" value="Unassembled WGS sequence"/>
</dbReference>
<evidence type="ECO:0000256" key="2">
    <source>
        <dbReference type="ARBA" id="ARBA00023002"/>
    </source>
</evidence>
<reference evidence="3 4" key="1">
    <citation type="submission" date="2019-03" db="EMBL/GenBank/DDBJ databases">
        <title>Genomic Encyclopedia of Type Strains, Phase IV (KMG-V): Genome sequencing to study the core and pangenomes of soil and plant-associated prokaryotes.</title>
        <authorList>
            <person name="Whitman W."/>
        </authorList>
    </citation>
    <scope>NUCLEOTIDE SEQUENCE [LARGE SCALE GENOMIC DNA]</scope>
    <source>
        <strain evidence="3 4">23C40</strain>
    </source>
</reference>
<dbReference type="Gene3D" id="3.40.50.720">
    <property type="entry name" value="NAD(P)-binding Rossmann-like Domain"/>
    <property type="match status" value="1"/>
</dbReference>
<dbReference type="EMBL" id="SLVU01000006">
    <property type="protein sequence ID" value="TCN31369.1"/>
    <property type="molecule type" value="Genomic_DNA"/>
</dbReference>
<dbReference type="Pfam" id="PF00106">
    <property type="entry name" value="adh_short"/>
    <property type="match status" value="1"/>
</dbReference>
<accession>A0A4R2BYR6</accession>
<dbReference type="SUPFAM" id="SSF51735">
    <property type="entry name" value="NAD(P)-binding Rossmann-fold domains"/>
    <property type="match status" value="1"/>
</dbReference>